<dbReference type="EMBL" id="LNIX01000001">
    <property type="protein sequence ID" value="OXA64496.1"/>
    <property type="molecule type" value="Genomic_DNA"/>
</dbReference>
<proteinExistence type="predicted"/>
<evidence type="ECO:0000313" key="2">
    <source>
        <dbReference type="EMBL" id="OXA64496.1"/>
    </source>
</evidence>
<keyword evidence="3" id="KW-1185">Reference proteome</keyword>
<protein>
    <submittedName>
        <fullName evidence="2">Uncharacterized protein</fullName>
    </submittedName>
</protein>
<evidence type="ECO:0000256" key="1">
    <source>
        <dbReference type="SAM" id="MobiDB-lite"/>
    </source>
</evidence>
<feature type="compositionally biased region" description="Basic residues" evidence="1">
    <location>
        <begin position="235"/>
        <end position="244"/>
    </location>
</feature>
<organism evidence="2 3">
    <name type="scientific">Folsomia candida</name>
    <name type="common">Springtail</name>
    <dbReference type="NCBI Taxonomy" id="158441"/>
    <lineage>
        <taxon>Eukaryota</taxon>
        <taxon>Metazoa</taxon>
        <taxon>Ecdysozoa</taxon>
        <taxon>Arthropoda</taxon>
        <taxon>Hexapoda</taxon>
        <taxon>Collembola</taxon>
        <taxon>Entomobryomorpha</taxon>
        <taxon>Isotomoidea</taxon>
        <taxon>Isotomidae</taxon>
        <taxon>Proisotominae</taxon>
        <taxon>Folsomia</taxon>
    </lineage>
</organism>
<dbReference type="Proteomes" id="UP000198287">
    <property type="component" value="Unassembled WGS sequence"/>
</dbReference>
<dbReference type="InterPro" id="IPR012340">
    <property type="entry name" value="NA-bd_OB-fold"/>
</dbReference>
<dbReference type="OrthoDB" id="10561318at2759"/>
<feature type="compositionally biased region" description="Basic and acidic residues" evidence="1">
    <location>
        <begin position="246"/>
        <end position="266"/>
    </location>
</feature>
<gene>
    <name evidence="2" type="ORF">Fcan01_02207</name>
</gene>
<feature type="compositionally biased region" description="Basic residues" evidence="1">
    <location>
        <begin position="135"/>
        <end position="144"/>
    </location>
</feature>
<feature type="region of interest" description="Disordered" evidence="1">
    <location>
        <begin position="130"/>
        <end position="150"/>
    </location>
</feature>
<name>A0A226F6L2_FOLCA</name>
<sequence>MDIRAKKAIGKNRVKILQLDYFDLTAPLLAGDILPIKKHKDIKTEAPTNKARIDLLLEWIDESAPKDAFPTFLQGIRNCQENMLAKKIKKEATDGGMEMPKKPAAVKVNKPPTILPGIGGVSTFLTPNALDKSKAKSPKPKSATKAKTEVKTEVSGLGTLTLPFNGLGSLLPPPVGLPTPPSRKRKSGAEKPKTLKIKTPTNGPPKPDDTKVVTKSAPTPKVEPGTKKAQGAKIKLPKAPRVTRKSSTEKGDEADKKPKVVKKKPDAPGTSAPKSPKAIGKAKMMTFKEVETKQQDSRQKFRFKNNDAVVKIVHFKDKTDISYLGCPFEENNKVCEKKVELKSKEFVCDSRHKSPNCKQIPRLYVTCSDGTADLQLTLLKKDVEGFCGKSTAELGNISIQDIKEALDVTVGKKYAVEVHCEKAKKAAKKSTIPKWNNLATIFSGTDDASPAKKKRKN</sequence>
<dbReference type="Gene3D" id="2.40.50.140">
    <property type="entry name" value="Nucleic acid-binding proteins"/>
    <property type="match status" value="1"/>
</dbReference>
<dbReference type="AlphaFoldDB" id="A0A226F6L2"/>
<dbReference type="Gene3D" id="1.10.533.10">
    <property type="entry name" value="Death Domain, Fas"/>
    <property type="match status" value="1"/>
</dbReference>
<reference evidence="2 3" key="1">
    <citation type="submission" date="2015-12" db="EMBL/GenBank/DDBJ databases">
        <title>The genome of Folsomia candida.</title>
        <authorList>
            <person name="Faddeeva A."/>
            <person name="Derks M.F."/>
            <person name="Anvar Y."/>
            <person name="Smit S."/>
            <person name="Van Straalen N."/>
            <person name="Roelofs D."/>
        </authorList>
    </citation>
    <scope>NUCLEOTIDE SEQUENCE [LARGE SCALE GENOMIC DNA]</scope>
    <source>
        <strain evidence="2 3">VU population</strain>
        <tissue evidence="2">Whole body</tissue>
    </source>
</reference>
<dbReference type="SUPFAM" id="SSF50249">
    <property type="entry name" value="Nucleic acid-binding proteins"/>
    <property type="match status" value="1"/>
</dbReference>
<accession>A0A226F6L2</accession>
<feature type="region of interest" description="Disordered" evidence="1">
    <location>
        <begin position="164"/>
        <end position="281"/>
    </location>
</feature>
<feature type="compositionally biased region" description="Pro residues" evidence="1">
    <location>
        <begin position="171"/>
        <end position="181"/>
    </location>
</feature>
<dbReference type="InterPro" id="IPR011029">
    <property type="entry name" value="DEATH-like_dom_sf"/>
</dbReference>
<evidence type="ECO:0000313" key="3">
    <source>
        <dbReference type="Proteomes" id="UP000198287"/>
    </source>
</evidence>
<comment type="caution">
    <text evidence="2">The sequence shown here is derived from an EMBL/GenBank/DDBJ whole genome shotgun (WGS) entry which is preliminary data.</text>
</comment>